<dbReference type="WBParaSite" id="nRc.2.0.1.t25639-RA">
    <property type="protein sequence ID" value="nRc.2.0.1.t25639-RA"/>
    <property type="gene ID" value="nRc.2.0.1.g25639"/>
</dbReference>
<evidence type="ECO:0000313" key="3">
    <source>
        <dbReference type="WBParaSite" id="nRc.2.0.1.t25639-RA"/>
    </source>
</evidence>
<name>A0A915JHN2_ROMCU</name>
<sequence>MNVRNSLDDKNNAQKTATRNARNEKLITFHSSIAYAESSSGGGSWRTTRSKINEQIGHRRENRLITAQSTTANASLIQNWAINTFPVSNLKYFIVKPLALIVPSARNFIVNLLVDVKMNLSGPFGHPLQLQKVPILEPVASSPPSHKELINNNA</sequence>
<keyword evidence="2" id="KW-1185">Reference proteome</keyword>
<evidence type="ECO:0000256" key="1">
    <source>
        <dbReference type="SAM" id="MobiDB-lite"/>
    </source>
</evidence>
<reference evidence="3" key="1">
    <citation type="submission" date="2022-11" db="UniProtKB">
        <authorList>
            <consortium name="WormBaseParasite"/>
        </authorList>
    </citation>
    <scope>IDENTIFICATION</scope>
</reference>
<feature type="compositionally biased region" description="Basic and acidic residues" evidence="1">
    <location>
        <begin position="1"/>
        <end position="12"/>
    </location>
</feature>
<organism evidence="2 3">
    <name type="scientific">Romanomermis culicivorax</name>
    <name type="common">Nematode worm</name>
    <dbReference type="NCBI Taxonomy" id="13658"/>
    <lineage>
        <taxon>Eukaryota</taxon>
        <taxon>Metazoa</taxon>
        <taxon>Ecdysozoa</taxon>
        <taxon>Nematoda</taxon>
        <taxon>Enoplea</taxon>
        <taxon>Dorylaimia</taxon>
        <taxon>Mermithida</taxon>
        <taxon>Mermithoidea</taxon>
        <taxon>Mermithidae</taxon>
        <taxon>Romanomermis</taxon>
    </lineage>
</organism>
<accession>A0A915JHN2</accession>
<evidence type="ECO:0000313" key="2">
    <source>
        <dbReference type="Proteomes" id="UP000887565"/>
    </source>
</evidence>
<proteinExistence type="predicted"/>
<dbReference type="Proteomes" id="UP000887565">
    <property type="component" value="Unplaced"/>
</dbReference>
<feature type="region of interest" description="Disordered" evidence="1">
    <location>
        <begin position="1"/>
        <end position="21"/>
    </location>
</feature>
<dbReference type="AlphaFoldDB" id="A0A915JHN2"/>
<protein>
    <submittedName>
        <fullName evidence="3">Uncharacterized protein</fullName>
    </submittedName>
</protein>